<evidence type="ECO:0000256" key="7">
    <source>
        <dbReference type="HAMAP-Rule" id="MF_01321"/>
    </source>
</evidence>
<dbReference type="NCBIfam" id="TIGR02013">
    <property type="entry name" value="rpoB"/>
    <property type="match status" value="1"/>
</dbReference>
<evidence type="ECO:0000256" key="4">
    <source>
        <dbReference type="ARBA" id="ARBA00022695"/>
    </source>
</evidence>
<keyword evidence="2 7" id="KW-0240">DNA-directed RNA polymerase</keyword>
<dbReference type="FunFam" id="3.90.1800.10:FF:000001">
    <property type="entry name" value="DNA-directed RNA polymerase subunit beta"/>
    <property type="match status" value="1"/>
</dbReference>
<dbReference type="Pfam" id="PF04560">
    <property type="entry name" value="RNA_pol_Rpb2_7"/>
    <property type="match status" value="1"/>
</dbReference>
<evidence type="ECO:0000313" key="18">
    <source>
        <dbReference type="Proteomes" id="UP001158066"/>
    </source>
</evidence>
<name>A0AA46AKE6_9CLOT</name>
<feature type="compositionally biased region" description="Basic and acidic residues" evidence="10">
    <location>
        <begin position="1180"/>
        <end position="1193"/>
    </location>
</feature>
<dbReference type="Pfam" id="PF00562">
    <property type="entry name" value="RNA_pol_Rpb2_6"/>
    <property type="match status" value="1"/>
</dbReference>
<dbReference type="Gene3D" id="2.40.50.150">
    <property type="match status" value="1"/>
</dbReference>
<evidence type="ECO:0000256" key="10">
    <source>
        <dbReference type="SAM" id="MobiDB-lite"/>
    </source>
</evidence>
<dbReference type="InterPro" id="IPR007120">
    <property type="entry name" value="DNA-dir_RNAP_su2_dom"/>
</dbReference>
<dbReference type="Pfam" id="PF10385">
    <property type="entry name" value="RNA_pol_Rpb2_45"/>
    <property type="match status" value="1"/>
</dbReference>
<evidence type="ECO:0000259" key="15">
    <source>
        <dbReference type="Pfam" id="PF04565"/>
    </source>
</evidence>
<evidence type="ECO:0000256" key="9">
    <source>
        <dbReference type="RuleBase" id="RU363031"/>
    </source>
</evidence>
<dbReference type="GO" id="GO:0006351">
    <property type="term" value="P:DNA-templated transcription"/>
    <property type="evidence" value="ECO:0007669"/>
    <property type="project" value="UniProtKB-UniRule"/>
</dbReference>
<evidence type="ECO:0000313" key="17">
    <source>
        <dbReference type="EMBL" id="SMP69815.1"/>
    </source>
</evidence>
<evidence type="ECO:0000259" key="12">
    <source>
        <dbReference type="Pfam" id="PF04560"/>
    </source>
</evidence>
<evidence type="ECO:0000259" key="11">
    <source>
        <dbReference type="Pfam" id="PF00562"/>
    </source>
</evidence>
<dbReference type="Gene3D" id="3.90.1110.10">
    <property type="entry name" value="RNA polymerase Rpb2, domain 2"/>
    <property type="match status" value="1"/>
</dbReference>
<dbReference type="GO" id="GO:0032549">
    <property type="term" value="F:ribonucleoside binding"/>
    <property type="evidence" value="ECO:0007669"/>
    <property type="project" value="InterPro"/>
</dbReference>
<evidence type="ECO:0000259" key="16">
    <source>
        <dbReference type="Pfam" id="PF10385"/>
    </source>
</evidence>
<dbReference type="InterPro" id="IPR007645">
    <property type="entry name" value="RNA_pol_Rpb2_3"/>
</dbReference>
<keyword evidence="5 7" id="KW-0804">Transcription</keyword>
<feature type="domain" description="RNA polymerase Rpb2" evidence="12">
    <location>
        <begin position="1085"/>
        <end position="1160"/>
    </location>
</feature>
<dbReference type="EMBL" id="FXUF01000019">
    <property type="protein sequence ID" value="SMP69815.1"/>
    <property type="molecule type" value="Genomic_DNA"/>
</dbReference>
<dbReference type="RefSeq" id="WP_283410683.1">
    <property type="nucleotide sequence ID" value="NZ_FXUF01000019.1"/>
</dbReference>
<dbReference type="AlphaFoldDB" id="A0AA46AKE6"/>
<dbReference type="EC" id="2.7.7.6" evidence="7 9"/>
<comment type="function">
    <text evidence="1 7 9">DNA-dependent RNA polymerase catalyzes the transcription of DNA into RNA using the four ribonucleoside triphosphates as substrates.</text>
</comment>
<dbReference type="Pfam" id="PF04563">
    <property type="entry name" value="RNA_pol_Rpb2_1"/>
    <property type="match status" value="1"/>
</dbReference>
<accession>A0AA46AKE6</accession>
<dbReference type="InterPro" id="IPR019462">
    <property type="entry name" value="DNA-dir_RNA_pol_bsu_external_1"/>
</dbReference>
<feature type="domain" description="RNA polymerase Rpb2" evidence="13">
    <location>
        <begin position="139"/>
        <end position="281"/>
    </location>
</feature>
<dbReference type="Proteomes" id="UP001158066">
    <property type="component" value="Unassembled WGS sequence"/>
</dbReference>
<feature type="domain" description="RNA polymerase Rpb2" evidence="13">
    <location>
        <begin position="373"/>
        <end position="430"/>
    </location>
</feature>
<dbReference type="InterPro" id="IPR010243">
    <property type="entry name" value="RNA_pol_bsu_bac"/>
</dbReference>
<reference evidence="17" key="1">
    <citation type="submission" date="2017-05" db="EMBL/GenBank/DDBJ databases">
        <authorList>
            <person name="Varghese N."/>
            <person name="Submissions S."/>
        </authorList>
    </citation>
    <scope>NUCLEOTIDE SEQUENCE</scope>
    <source>
        <strain evidence="17">Su22</strain>
    </source>
</reference>
<comment type="caution">
    <text evidence="17">The sequence shown here is derived from an EMBL/GenBank/DDBJ whole genome shotgun (WGS) entry which is preliminary data.</text>
</comment>
<feature type="domain" description="RNA polymerase beta subunit protrusion" evidence="14">
    <location>
        <begin position="27"/>
        <end position="474"/>
    </location>
</feature>
<dbReference type="Gene3D" id="3.90.1100.10">
    <property type="match status" value="2"/>
</dbReference>
<evidence type="ECO:0000259" key="14">
    <source>
        <dbReference type="Pfam" id="PF04563"/>
    </source>
</evidence>
<dbReference type="SUPFAM" id="SSF64484">
    <property type="entry name" value="beta and beta-prime subunits of DNA dependent RNA-polymerase"/>
    <property type="match status" value="1"/>
</dbReference>
<dbReference type="InterPro" id="IPR014724">
    <property type="entry name" value="RNA_pol_RPB2_OB-fold"/>
</dbReference>
<evidence type="ECO:0000256" key="1">
    <source>
        <dbReference type="ARBA" id="ARBA00004026"/>
    </source>
</evidence>
<dbReference type="InterPro" id="IPR007641">
    <property type="entry name" value="RNA_pol_Rpb2_7"/>
</dbReference>
<dbReference type="NCBIfam" id="NF001616">
    <property type="entry name" value="PRK00405.1"/>
    <property type="match status" value="1"/>
</dbReference>
<protein>
    <recommendedName>
        <fullName evidence="7 9">DNA-directed RNA polymerase subunit beta</fullName>
        <shortName evidence="7">RNAP subunit beta</shortName>
        <ecNumber evidence="7 9">2.7.7.6</ecNumber>
    </recommendedName>
    <alternativeName>
        <fullName evidence="7">RNA polymerase subunit beta</fullName>
    </alternativeName>
    <alternativeName>
        <fullName evidence="7">Transcriptase subunit beta</fullName>
    </alternativeName>
</protein>
<dbReference type="InterPro" id="IPR007642">
    <property type="entry name" value="RNA_pol_Rpb2_2"/>
</dbReference>
<feature type="region of interest" description="Disordered" evidence="10">
    <location>
        <begin position="1169"/>
        <end position="1247"/>
    </location>
</feature>
<keyword evidence="18" id="KW-1185">Reference proteome</keyword>
<keyword evidence="4 7" id="KW-0548">Nucleotidyltransferase</keyword>
<dbReference type="Gene3D" id="2.40.50.100">
    <property type="match status" value="1"/>
</dbReference>
<proteinExistence type="inferred from homology"/>
<dbReference type="PANTHER" id="PTHR20856">
    <property type="entry name" value="DNA-DIRECTED RNA POLYMERASE I SUBUNIT 2"/>
    <property type="match status" value="1"/>
</dbReference>
<organism evidence="17 18">
    <name type="scientific">Anoxynatronum buryatiense</name>
    <dbReference type="NCBI Taxonomy" id="489973"/>
    <lineage>
        <taxon>Bacteria</taxon>
        <taxon>Bacillati</taxon>
        <taxon>Bacillota</taxon>
        <taxon>Clostridia</taxon>
        <taxon>Eubacteriales</taxon>
        <taxon>Clostridiaceae</taxon>
        <taxon>Anoxynatronum</taxon>
    </lineage>
</organism>
<dbReference type="InterPro" id="IPR007644">
    <property type="entry name" value="RNA_pol_bsu_protrusion"/>
</dbReference>
<dbReference type="GO" id="GO:0000428">
    <property type="term" value="C:DNA-directed RNA polymerase complex"/>
    <property type="evidence" value="ECO:0007669"/>
    <property type="project" value="UniProtKB-KW"/>
</dbReference>
<dbReference type="HAMAP" id="MF_01321">
    <property type="entry name" value="RNApol_bact_RpoB"/>
    <property type="match status" value="1"/>
</dbReference>
<keyword evidence="3 7" id="KW-0808">Transferase</keyword>
<dbReference type="Pfam" id="PF04565">
    <property type="entry name" value="RNA_pol_Rpb2_3"/>
    <property type="match status" value="1"/>
</dbReference>
<evidence type="ECO:0000259" key="13">
    <source>
        <dbReference type="Pfam" id="PF04561"/>
    </source>
</evidence>
<evidence type="ECO:0000256" key="2">
    <source>
        <dbReference type="ARBA" id="ARBA00022478"/>
    </source>
</evidence>
<dbReference type="InterPro" id="IPR037033">
    <property type="entry name" value="DNA-dir_RNAP_su2_hyb_sf"/>
</dbReference>
<feature type="domain" description="RNA polymerase Rpb2" evidence="15">
    <location>
        <begin position="489"/>
        <end position="557"/>
    </location>
</feature>
<dbReference type="InterPro" id="IPR007121">
    <property type="entry name" value="RNA_pol_bsu_CS"/>
</dbReference>
<feature type="domain" description="DNA-directed RNA polymerase beta subunit external 1" evidence="16">
    <location>
        <begin position="567"/>
        <end position="635"/>
    </location>
</feature>
<dbReference type="Gene3D" id="2.40.270.10">
    <property type="entry name" value="DNA-directed RNA polymerase, subunit 2, domain 6"/>
    <property type="match status" value="1"/>
</dbReference>
<dbReference type="GO" id="GO:0003677">
    <property type="term" value="F:DNA binding"/>
    <property type="evidence" value="ECO:0007669"/>
    <property type="project" value="UniProtKB-UniRule"/>
</dbReference>
<sequence>MPHPVKIGNKERMSYSRIEEILEVPNLIEIQQESYRWFLEEGLGEVFNDISPIEDYTGNLILEFVDYKLEESAKYSVEEAKERDMTYSAPIKVKVRLINKETGEVKEQEVFMGDFPIMTETGTFIINGAERVIVSQLVRSPGVYYHSEYDKAGTMLFSSTLIPNRGAWLEYETDSNGVVSVRIDRTRKQPITILLRALGYSKDQQIIDLLGEDERLLATLEKDNTTTTEEALLEIYKRLRPGEPPTVESATSLLNSLFFDPKRYDLAKVGRYKFNKKLALATRIMYRKAAENIVDPRTGEVLVESGKKITRHVAEAIQNTGLNQALVYSEENQVIKVIGNHFVDVKVHVPFDLSGIRLRDKVYYPVLKEILDSFKTEDEIRQALKERVRELNPKHIIVADIIASISYVFNLAHEIGRVDDIDHLGNRRLRSVGELLQNQFRIGLSRMERVVKERMTIQDVDLVTPQALINIRPVVAAIKEFFGSSQLSQFMDQTNPLAELTHKRRLSALGPGGLSRERAGFEVRDVHHSHYGRMCPIETPEGPNIGLINSLSTFARVNEYGFIEVPYRKIIQEEGRVTKEVEYLTADEEDMLTIAQANEPLDEEGHFINKRVASRTIEGAIDMVPREEADYMDVSPKQIVSVATAMIPFLENDDANRALMGSNMQRQAVPLLIAEPPVIGTGMEYKAARDSGVVVIAKIDGVIERVTGTEILIRRDADGQIDRHNLLKFKRSNQGTCVNQKPIIVKGQRVKAGDVIADGPSTHQGEIALGRNCLIGFMTWEGYNYEDAILINERLVKEDVLTSIHIEEYEADARDTKLGPEEITRDIPNVGEDALKDLDERGIIRIGAEVLSGDILVGKVTPKGETELTAEERLLRAIFGEKAREVRDTSLKVPHGESGIIVDVKVFTRENGDELSPGVNELVRVYIAKKRKINVGDKIAGRHGNKGVISRILPEEDMPFLADGTPLDIVLNPLGVPSRMNIGQVLEVHLGLAAKALGWEVATPVFDGANEHDVMEALELAGYPRSGKIQLQDGRTGEFFDNPVTVGYMYMLKLHHLVDDKIHARSTGPYSLVTQQPLGGKAQFGGQRFGEMEVWALEAYGAAHTLQEILTVKSDDVVGRVKTYECIVKGETIPEPGVPESFKVLIKELQSLCLNIQVMTDDNHEIEIKDAADDEIESLDTDRKDLLPERETDPEPLEDEEDAGPAISESRDVDEEELESSMMSITGFEEDDAEALTHEVIEDDEDL</sequence>
<feature type="compositionally biased region" description="Acidic residues" evidence="10">
    <location>
        <begin position="1194"/>
        <end position="1203"/>
    </location>
</feature>
<comment type="similarity">
    <text evidence="7 8">Belongs to the RNA polymerase beta chain family.</text>
</comment>
<evidence type="ECO:0000256" key="6">
    <source>
        <dbReference type="ARBA" id="ARBA00048552"/>
    </source>
</evidence>
<comment type="subunit">
    <text evidence="7 9">The RNAP catalytic core consists of 2 alpha, 1 beta, 1 beta' and 1 omega subunit. When a sigma factor is associated with the core the holoenzyme is formed, which can initiate transcription.</text>
</comment>
<evidence type="ECO:0000256" key="5">
    <source>
        <dbReference type="ARBA" id="ARBA00023163"/>
    </source>
</evidence>
<gene>
    <name evidence="7" type="primary">rpoB</name>
    <name evidence="17" type="ORF">SAMN06296020_11953</name>
</gene>
<comment type="catalytic activity">
    <reaction evidence="6 7 9">
        <text>RNA(n) + a ribonucleoside 5'-triphosphate = RNA(n+1) + diphosphate</text>
        <dbReference type="Rhea" id="RHEA:21248"/>
        <dbReference type="Rhea" id="RHEA-COMP:14527"/>
        <dbReference type="Rhea" id="RHEA-COMP:17342"/>
        <dbReference type="ChEBI" id="CHEBI:33019"/>
        <dbReference type="ChEBI" id="CHEBI:61557"/>
        <dbReference type="ChEBI" id="CHEBI:140395"/>
        <dbReference type="EC" id="2.7.7.6"/>
    </reaction>
</comment>
<dbReference type="InterPro" id="IPR015712">
    <property type="entry name" value="DNA-dir_RNA_pol_su2"/>
</dbReference>
<dbReference type="Pfam" id="PF04561">
    <property type="entry name" value="RNA_pol_Rpb2_2"/>
    <property type="match status" value="2"/>
</dbReference>
<dbReference type="PROSITE" id="PS01166">
    <property type="entry name" value="RNA_POL_BETA"/>
    <property type="match status" value="1"/>
</dbReference>
<feature type="domain" description="DNA-directed RNA polymerase subunit 2 hybrid-binding" evidence="11">
    <location>
        <begin position="696"/>
        <end position="1083"/>
    </location>
</feature>
<dbReference type="GO" id="GO:0003899">
    <property type="term" value="F:DNA-directed RNA polymerase activity"/>
    <property type="evidence" value="ECO:0007669"/>
    <property type="project" value="UniProtKB-UniRule"/>
</dbReference>
<evidence type="ECO:0000256" key="3">
    <source>
        <dbReference type="ARBA" id="ARBA00022679"/>
    </source>
</evidence>
<dbReference type="Gene3D" id="3.90.1800.10">
    <property type="entry name" value="RNA polymerase alpha subunit dimerisation domain"/>
    <property type="match status" value="1"/>
</dbReference>
<evidence type="ECO:0000256" key="8">
    <source>
        <dbReference type="RuleBase" id="RU000434"/>
    </source>
</evidence>
<dbReference type="InterPro" id="IPR037034">
    <property type="entry name" value="RNA_pol_Rpb2_2_sf"/>
</dbReference>
<dbReference type="CDD" id="cd00653">
    <property type="entry name" value="RNA_pol_B_RPB2"/>
    <property type="match status" value="1"/>
</dbReference>